<organism evidence="2 3">
    <name type="scientific">Amphibalanus amphitrite</name>
    <name type="common">Striped barnacle</name>
    <name type="synonym">Balanus amphitrite</name>
    <dbReference type="NCBI Taxonomy" id="1232801"/>
    <lineage>
        <taxon>Eukaryota</taxon>
        <taxon>Metazoa</taxon>
        <taxon>Ecdysozoa</taxon>
        <taxon>Arthropoda</taxon>
        <taxon>Crustacea</taxon>
        <taxon>Multicrustacea</taxon>
        <taxon>Cirripedia</taxon>
        <taxon>Thoracica</taxon>
        <taxon>Thoracicalcarea</taxon>
        <taxon>Balanomorpha</taxon>
        <taxon>Balanoidea</taxon>
        <taxon>Balanidae</taxon>
        <taxon>Amphibalaninae</taxon>
        <taxon>Amphibalanus</taxon>
    </lineage>
</organism>
<reference evidence="2 3" key="1">
    <citation type="submission" date="2019-07" db="EMBL/GenBank/DDBJ databases">
        <title>Draft genome assembly of a fouling barnacle, Amphibalanus amphitrite (Darwin, 1854): The first reference genome for Thecostraca.</title>
        <authorList>
            <person name="Kim W."/>
        </authorList>
    </citation>
    <scope>NUCLEOTIDE SEQUENCE [LARGE SCALE GENOMIC DNA]</scope>
    <source>
        <strain evidence="2">SNU_AA5</strain>
        <tissue evidence="2">Soma without cirri and trophi</tissue>
    </source>
</reference>
<proteinExistence type="predicted"/>
<feature type="signal peptide" evidence="1">
    <location>
        <begin position="1"/>
        <end position="20"/>
    </location>
</feature>
<evidence type="ECO:0000313" key="2">
    <source>
        <dbReference type="EMBL" id="KAF0312545.1"/>
    </source>
</evidence>
<evidence type="ECO:0000256" key="1">
    <source>
        <dbReference type="SAM" id="SignalP"/>
    </source>
</evidence>
<name>A0A6A4WZX1_AMPAM</name>
<accession>A0A6A4WZX1</accession>
<dbReference type="EMBL" id="VIIS01000161">
    <property type="protein sequence ID" value="KAF0312545.1"/>
    <property type="molecule type" value="Genomic_DNA"/>
</dbReference>
<protein>
    <submittedName>
        <fullName evidence="2">Uncharacterized protein</fullName>
    </submittedName>
</protein>
<keyword evidence="1" id="KW-0732">Signal</keyword>
<dbReference type="OrthoDB" id="8192724at2759"/>
<dbReference type="Proteomes" id="UP000440578">
    <property type="component" value="Unassembled WGS sequence"/>
</dbReference>
<keyword evidence="3" id="KW-1185">Reference proteome</keyword>
<gene>
    <name evidence="2" type="ORF">FJT64_016695</name>
</gene>
<evidence type="ECO:0000313" key="3">
    <source>
        <dbReference type="Proteomes" id="UP000440578"/>
    </source>
</evidence>
<feature type="chain" id="PRO_5025690518" evidence="1">
    <location>
        <begin position="21"/>
        <end position="132"/>
    </location>
</feature>
<comment type="caution">
    <text evidence="2">The sequence shown here is derived from an EMBL/GenBank/DDBJ whole genome shotgun (WGS) entry which is preliminary data.</text>
</comment>
<sequence>MARPVLVLLALVSAWQASSATFQSDMGDGLDPSPLGGLSSDQLNALLEGTVTMPYVLVPSQLMSSVQKRHYSAVPSRFRSEQYQVCRPSSNDIVKFLHALHLARSGSANQLARLCSDGRPASEIDTNVRFIG</sequence>
<dbReference type="AlphaFoldDB" id="A0A6A4WZX1"/>